<dbReference type="KEGG" id="crf:FRC0190_02253"/>
<reference evidence="2 3" key="1">
    <citation type="submission" date="2019-11" db="EMBL/GenBank/DDBJ databases">
        <authorList>
            <person name="Brisse S."/>
        </authorList>
    </citation>
    <scope>NUCLEOTIDE SEQUENCE [LARGE SCALE GENOMIC DNA]</scope>
    <source>
        <strain evidence="2">FRC0190</strain>
    </source>
</reference>
<dbReference type="RefSeq" id="WP_155874351.1">
    <property type="nucleotide sequence ID" value="NZ_CP168248.1"/>
</dbReference>
<dbReference type="CDD" id="cd22233">
    <property type="entry name" value="RHH_CopAso-like"/>
    <property type="match status" value="1"/>
</dbReference>
<dbReference type="InterPro" id="IPR002145">
    <property type="entry name" value="CopG"/>
</dbReference>
<protein>
    <submittedName>
        <fullName evidence="2">Ribbon-helix-helix protein, CopG family</fullName>
    </submittedName>
</protein>
<accession>A0A6I8MIS9</accession>
<dbReference type="Pfam" id="PF01402">
    <property type="entry name" value="RHH_1"/>
    <property type="match status" value="1"/>
</dbReference>
<feature type="domain" description="Ribbon-helix-helix protein CopG" evidence="1">
    <location>
        <begin position="5"/>
        <end position="43"/>
    </location>
</feature>
<evidence type="ECO:0000313" key="3">
    <source>
        <dbReference type="Proteomes" id="UP000423525"/>
    </source>
</evidence>
<proteinExistence type="predicted"/>
<dbReference type="Proteomes" id="UP000423525">
    <property type="component" value="Chromosome"/>
</dbReference>
<gene>
    <name evidence="2" type="ORF">FRC0190_02253</name>
</gene>
<dbReference type="InterPro" id="IPR010985">
    <property type="entry name" value="Ribbon_hlx_hlx"/>
</dbReference>
<organism evidence="2 3">
    <name type="scientific">Corynebacterium rouxii</name>
    <dbReference type="NCBI Taxonomy" id="2719119"/>
    <lineage>
        <taxon>Bacteria</taxon>
        <taxon>Bacillati</taxon>
        <taxon>Actinomycetota</taxon>
        <taxon>Actinomycetes</taxon>
        <taxon>Mycobacteriales</taxon>
        <taxon>Corynebacteriaceae</taxon>
        <taxon>Corynebacterium</taxon>
    </lineage>
</organism>
<dbReference type="GO" id="GO:0006355">
    <property type="term" value="P:regulation of DNA-templated transcription"/>
    <property type="evidence" value="ECO:0007669"/>
    <property type="project" value="InterPro"/>
</dbReference>
<evidence type="ECO:0000313" key="2">
    <source>
        <dbReference type="EMBL" id="VZH86339.1"/>
    </source>
</evidence>
<dbReference type="EMBL" id="LR738855">
    <property type="protein sequence ID" value="VZH86339.1"/>
    <property type="molecule type" value="Genomic_DNA"/>
</dbReference>
<evidence type="ECO:0000259" key="1">
    <source>
        <dbReference type="Pfam" id="PF01402"/>
    </source>
</evidence>
<dbReference type="AlphaFoldDB" id="A0A6I8MIS9"/>
<dbReference type="SUPFAM" id="SSF47598">
    <property type="entry name" value="Ribbon-helix-helix"/>
    <property type="match status" value="1"/>
</dbReference>
<name>A0A6I8MIS9_9CORY</name>
<sequence>MINPVISLRIGASEKERLDELSRRTGRSGSFYIREALEKHLDELEYVYGVRSEYEAIRRGELETISLDEVERDLLDG</sequence>